<accession>A0A9P7MJE1</accession>
<dbReference type="PANTHER" id="PTHR11362">
    <property type="entry name" value="PHOSPHATIDYLETHANOLAMINE-BINDING PROTEIN"/>
    <property type="match status" value="1"/>
</dbReference>
<comment type="subcellular location">
    <subcellularLocation>
        <location evidence="1">Mitochondrion</location>
    </subcellularLocation>
</comment>
<dbReference type="Gene3D" id="3.90.280.10">
    <property type="entry name" value="PEBP-like"/>
    <property type="match status" value="1"/>
</dbReference>
<sequence>MVPVPDGLRLRWDLKIQMVQHFCPSMADRTGNLRAESRKKNSSGSNAPSPEPPSTNPLDAFSHPANNELHNFAFRPRRNCARHRRTIMSRCPAVARPLVRHLRQPSCALRSFTTGASRAAEVKEQGVAAKPSPEEPSPFDLDPNTVSAKFEAQLMKQGKMPIGSRRRRLAIRSTQDIPFEHLPYQAFQEARKILAADREDKLAKICAGLEKIEWLEKSDASEIKGGQASKDARLAGLRKQVNRLKILADVNDPMIKKRFEDGMGDMNKPIYRALAEKKWRSYDERLITQRITQFNIVPDLLPKFEPTADVQLFFRKSKIEPGAILNSLTTEKAPRLRVQVFDKGQRLVTVVVLDPDVPQPETNTFTKRCHYLAANIPLSPTDPSLALMNIVADNQLAVPWLPAFAQKGSPYHRMSIFVLEQKPGEELDVSKLKELYSSRDNFSLKSMRDKFGLKPFGFNMFRSVWDENMAGVMERHNLAGADVELRPTRVRSLKARVKPRGWEAKRQSAKWRHVWKYTKNIRGLSNKKGWLRKM</sequence>
<evidence type="ECO:0000256" key="1">
    <source>
        <dbReference type="ARBA" id="ARBA00004173"/>
    </source>
</evidence>
<evidence type="ECO:0000256" key="5">
    <source>
        <dbReference type="ARBA" id="ARBA00039444"/>
    </source>
</evidence>
<dbReference type="GO" id="GO:0005739">
    <property type="term" value="C:mitochondrion"/>
    <property type="evidence" value="ECO:0007669"/>
    <property type="project" value="UniProtKB-SubCell"/>
</dbReference>
<comment type="similarity">
    <text evidence="4">Belongs to the phosphatidylethanolamine-binding protein family. Mitochondrion-specific ribosomal protein mL38 subfamily.</text>
</comment>
<name>A0A9P7MJE1_9HYPO</name>
<reference evidence="7 8" key="1">
    <citation type="journal article" date="2020" name="bioRxiv">
        <title>Whole genome comparisons of ergot fungi reveals the divergence and evolution of species within the genus Claviceps are the result of varying mechanisms driving genome evolution and host range expansion.</title>
        <authorList>
            <person name="Wyka S.A."/>
            <person name="Mondo S.J."/>
            <person name="Liu M."/>
            <person name="Dettman J."/>
            <person name="Nalam V."/>
            <person name="Broders K.D."/>
        </authorList>
    </citation>
    <scope>NUCLEOTIDE SEQUENCE [LARGE SCALE GENOMIC DNA]</scope>
    <source>
        <strain evidence="7 8">CCC 1485</strain>
    </source>
</reference>
<dbReference type="CDD" id="cd00866">
    <property type="entry name" value="PEBP_euk"/>
    <property type="match status" value="1"/>
</dbReference>
<keyword evidence="8" id="KW-1185">Reference proteome</keyword>
<organism evidence="7 8">
    <name type="scientific">Claviceps pazoutovae</name>
    <dbReference type="NCBI Taxonomy" id="1649127"/>
    <lineage>
        <taxon>Eukaryota</taxon>
        <taxon>Fungi</taxon>
        <taxon>Dikarya</taxon>
        <taxon>Ascomycota</taxon>
        <taxon>Pezizomycotina</taxon>
        <taxon>Sordariomycetes</taxon>
        <taxon>Hypocreomycetidae</taxon>
        <taxon>Hypocreales</taxon>
        <taxon>Clavicipitaceae</taxon>
        <taxon>Claviceps</taxon>
    </lineage>
</organism>
<dbReference type="InterPro" id="IPR035810">
    <property type="entry name" value="PEBP_euk"/>
</dbReference>
<keyword evidence="2" id="KW-0496">Mitochondrion</keyword>
<dbReference type="EMBL" id="SRPO01000012">
    <property type="protein sequence ID" value="KAG5948832.1"/>
    <property type="molecule type" value="Genomic_DNA"/>
</dbReference>
<evidence type="ECO:0000256" key="4">
    <source>
        <dbReference type="ARBA" id="ARBA00038016"/>
    </source>
</evidence>
<evidence type="ECO:0000256" key="6">
    <source>
        <dbReference type="SAM" id="MobiDB-lite"/>
    </source>
</evidence>
<evidence type="ECO:0000256" key="2">
    <source>
        <dbReference type="ARBA" id="ARBA00023128"/>
    </source>
</evidence>
<dbReference type="Proteomes" id="UP000706124">
    <property type="component" value="Unassembled WGS sequence"/>
</dbReference>
<gene>
    <name evidence="7" type="ORF">E4U60_000614</name>
</gene>
<dbReference type="OrthoDB" id="2153661at2759"/>
<dbReference type="InterPro" id="IPR036610">
    <property type="entry name" value="PEBP-like_sf"/>
</dbReference>
<evidence type="ECO:0000256" key="3">
    <source>
        <dbReference type="ARBA" id="ARBA00037226"/>
    </source>
</evidence>
<protein>
    <recommendedName>
        <fullName evidence="5">Large ribosomal subunit protein mL38</fullName>
    </recommendedName>
</protein>
<dbReference type="Gene3D" id="1.20.58.1180">
    <property type="match status" value="1"/>
</dbReference>
<evidence type="ECO:0000313" key="7">
    <source>
        <dbReference type="EMBL" id="KAG5948832.1"/>
    </source>
</evidence>
<comment type="caution">
    <text evidence="7">The sequence shown here is derived from an EMBL/GenBank/DDBJ whole genome shotgun (WGS) entry which is preliminary data.</text>
</comment>
<dbReference type="Pfam" id="PF01161">
    <property type="entry name" value="PBP"/>
    <property type="match status" value="1"/>
</dbReference>
<dbReference type="SUPFAM" id="SSF49777">
    <property type="entry name" value="PEBP-like"/>
    <property type="match status" value="1"/>
</dbReference>
<proteinExistence type="inferred from homology"/>
<dbReference type="AlphaFoldDB" id="A0A9P7MJE1"/>
<feature type="region of interest" description="Disordered" evidence="6">
    <location>
        <begin position="27"/>
        <end position="64"/>
    </location>
</feature>
<dbReference type="FunFam" id="3.90.280.10:FF:000004">
    <property type="entry name" value="Mitochondrial large ribosomal subunit YmL35"/>
    <property type="match status" value="1"/>
</dbReference>
<dbReference type="InterPro" id="IPR008914">
    <property type="entry name" value="PEBP"/>
</dbReference>
<evidence type="ECO:0000313" key="8">
    <source>
        <dbReference type="Proteomes" id="UP000706124"/>
    </source>
</evidence>
<dbReference type="PANTHER" id="PTHR11362:SF82">
    <property type="entry name" value="PHOSPHATIDYLETHANOLAMINE-BINDING PROTEIN 4"/>
    <property type="match status" value="1"/>
</dbReference>
<comment type="function">
    <text evidence="3">Component of the mitochondrial ribosome (mitoribosome), a dedicated translation machinery responsible for the synthesis of mitochondrial genome-encoded proteins, including at least some of the essential transmembrane subunits of the mitochondrial respiratory chain. The mitoribosomes are attached to the mitochondrial inner membrane and translation products are cotranslationally integrated into the membrane.</text>
</comment>